<gene>
    <name evidence="12" type="ORF">MICPUN_59512</name>
</gene>
<evidence type="ECO:0000256" key="11">
    <source>
        <dbReference type="SAM" id="SignalP"/>
    </source>
</evidence>
<keyword evidence="7 9" id="KW-0472">Membrane</keyword>
<keyword evidence="13" id="KW-1185">Reference proteome</keyword>
<organism evidence="12 13">
    <name type="scientific">Micromonas commoda (strain RCC299 / NOUM17 / CCMP2709)</name>
    <name type="common">Picoplanktonic green alga</name>
    <dbReference type="NCBI Taxonomy" id="296587"/>
    <lineage>
        <taxon>Eukaryota</taxon>
        <taxon>Viridiplantae</taxon>
        <taxon>Chlorophyta</taxon>
        <taxon>Mamiellophyceae</taxon>
        <taxon>Mamiellales</taxon>
        <taxon>Mamiellaceae</taxon>
        <taxon>Micromonas</taxon>
    </lineage>
</organism>
<proteinExistence type="inferred from homology"/>
<dbReference type="GO" id="GO:0005787">
    <property type="term" value="C:signal peptidase complex"/>
    <property type="evidence" value="ECO:0007669"/>
    <property type="project" value="UniProtKB-UniRule"/>
</dbReference>
<name>C1E8W2_MICCC</name>
<evidence type="ECO:0000256" key="3">
    <source>
        <dbReference type="ARBA" id="ARBA00022692"/>
    </source>
</evidence>
<feature type="chain" id="PRO_5002906712" description="Signal peptidase complex subunit 3" evidence="11">
    <location>
        <begin position="29"/>
        <end position="185"/>
    </location>
</feature>
<dbReference type="GO" id="GO:0045047">
    <property type="term" value="P:protein targeting to ER"/>
    <property type="evidence" value="ECO:0007669"/>
    <property type="project" value="TreeGrafter"/>
</dbReference>
<keyword evidence="5 9" id="KW-0735">Signal-anchor</keyword>
<dbReference type="eggNOG" id="KOG3372">
    <property type="taxonomic scope" value="Eukaryota"/>
</dbReference>
<sequence length="185" mass="20962">MHSYSVRANNVLSFAVSVWMVLCAMATASDFFHKADPVVSVKLAKVERFLRVGRNDEAHLAFEIDADLTSVFSWNTKQLFVWLAAEYSTPKHVKSSVSVWDRIVESKEDAHLVLPFVRNKYKLVDNGAGLRGNVVNLTMGWQIMPRVGVLRKDNVTFPAAFTLSEEYPEPPQPQQRRTGVYAHPR</sequence>
<dbReference type="EMBL" id="CP001327">
    <property type="protein sequence ID" value="ACO64226.1"/>
    <property type="molecule type" value="Genomic_DNA"/>
</dbReference>
<comment type="subcellular location">
    <subcellularLocation>
        <location evidence="1">Endoplasmic reticulum membrane</location>
        <topology evidence="1">Single-pass type II membrane protein</topology>
    </subcellularLocation>
</comment>
<dbReference type="FunCoup" id="C1E8W2">
    <property type="interactions" value="1420"/>
</dbReference>
<keyword evidence="4 9" id="KW-0256">Endoplasmic reticulum</keyword>
<evidence type="ECO:0000256" key="10">
    <source>
        <dbReference type="SAM" id="MobiDB-lite"/>
    </source>
</evidence>
<accession>C1E8W2</accession>
<dbReference type="PANTHER" id="PTHR12804">
    <property type="entry name" value="MICROSOMAL SIGNAL PEPTIDASE 23 KD SUBUNIT SPC22/23"/>
    <property type="match status" value="1"/>
</dbReference>
<dbReference type="STRING" id="296587.C1E8W2"/>
<comment type="function">
    <text evidence="9">Essential component of the signal peptidase complex (SPC) which catalyzes the cleavage of N-terminal signal sequences from nascent proteins as they are translocated into the lumen of the endoplasmic reticulum. Essential for the SPC catalytic activity, possibly by stabilizing and positioning the active center of the complex close to the lumenal surface.</text>
</comment>
<comment type="similarity">
    <text evidence="2 9">Belongs to the SPCS3 family.</text>
</comment>
<feature type="region of interest" description="Disordered" evidence="10">
    <location>
        <begin position="165"/>
        <end position="185"/>
    </location>
</feature>
<evidence type="ECO:0000256" key="5">
    <source>
        <dbReference type="ARBA" id="ARBA00022968"/>
    </source>
</evidence>
<evidence type="ECO:0000256" key="4">
    <source>
        <dbReference type="ARBA" id="ARBA00022824"/>
    </source>
</evidence>
<dbReference type="AlphaFoldDB" id="C1E8W2"/>
<dbReference type="PIRSF" id="PIRSF016089">
    <property type="entry name" value="SPC22"/>
    <property type="match status" value="1"/>
</dbReference>
<evidence type="ECO:0000256" key="2">
    <source>
        <dbReference type="ARBA" id="ARBA00009289"/>
    </source>
</evidence>
<protein>
    <recommendedName>
        <fullName evidence="8 9">Signal peptidase complex subunit 3</fullName>
    </recommendedName>
    <alternativeName>
        <fullName evidence="9">Microsomal signal peptidase 22 kDa subunit</fullName>
    </alternativeName>
</protein>
<dbReference type="PANTHER" id="PTHR12804:SF0">
    <property type="entry name" value="SIGNAL PEPTIDASE COMPLEX SUBUNIT 3"/>
    <property type="match status" value="1"/>
</dbReference>
<evidence type="ECO:0000256" key="8">
    <source>
        <dbReference type="ARBA" id="ARBA00029556"/>
    </source>
</evidence>
<evidence type="ECO:0000313" key="12">
    <source>
        <dbReference type="EMBL" id="ACO64226.1"/>
    </source>
</evidence>
<dbReference type="GO" id="GO:0006465">
    <property type="term" value="P:signal peptide processing"/>
    <property type="evidence" value="ECO:0007669"/>
    <property type="project" value="UniProtKB-UniRule"/>
</dbReference>
<dbReference type="Proteomes" id="UP000002009">
    <property type="component" value="Chromosome 6"/>
</dbReference>
<dbReference type="KEGG" id="mis:MICPUN_59512"/>
<keyword evidence="11" id="KW-0732">Signal</keyword>
<evidence type="ECO:0000256" key="1">
    <source>
        <dbReference type="ARBA" id="ARBA00004648"/>
    </source>
</evidence>
<dbReference type="InParanoid" id="C1E8W2"/>
<dbReference type="OrthoDB" id="498559at2759"/>
<evidence type="ECO:0000256" key="7">
    <source>
        <dbReference type="ARBA" id="ARBA00023136"/>
    </source>
</evidence>
<dbReference type="RefSeq" id="XP_002502968.1">
    <property type="nucleotide sequence ID" value="XM_002502922.1"/>
</dbReference>
<evidence type="ECO:0000256" key="6">
    <source>
        <dbReference type="ARBA" id="ARBA00022989"/>
    </source>
</evidence>
<dbReference type="GeneID" id="8244607"/>
<dbReference type="InterPro" id="IPR007653">
    <property type="entry name" value="SPC3"/>
</dbReference>
<dbReference type="OMA" id="FWDDGHG"/>
<dbReference type="Pfam" id="PF04573">
    <property type="entry name" value="SPC22"/>
    <property type="match status" value="1"/>
</dbReference>
<keyword evidence="3 9" id="KW-0812">Transmembrane</keyword>
<evidence type="ECO:0000256" key="9">
    <source>
        <dbReference type="PIRNR" id="PIRNR016089"/>
    </source>
</evidence>
<feature type="signal peptide" evidence="11">
    <location>
        <begin position="1"/>
        <end position="28"/>
    </location>
</feature>
<reference evidence="12 13" key="1">
    <citation type="journal article" date="2009" name="Science">
        <title>Green evolution and dynamic adaptations revealed by genomes of the marine picoeukaryotes Micromonas.</title>
        <authorList>
            <person name="Worden A.Z."/>
            <person name="Lee J.H."/>
            <person name="Mock T."/>
            <person name="Rouze P."/>
            <person name="Simmons M.P."/>
            <person name="Aerts A.L."/>
            <person name="Allen A.E."/>
            <person name="Cuvelier M.L."/>
            <person name="Derelle E."/>
            <person name="Everett M.V."/>
            <person name="Foulon E."/>
            <person name="Grimwood J."/>
            <person name="Gundlach H."/>
            <person name="Henrissat B."/>
            <person name="Napoli C."/>
            <person name="McDonald S.M."/>
            <person name="Parker M.S."/>
            <person name="Rombauts S."/>
            <person name="Salamov A."/>
            <person name="Von Dassow P."/>
            <person name="Badger J.H."/>
            <person name="Coutinho P.M."/>
            <person name="Demir E."/>
            <person name="Dubchak I."/>
            <person name="Gentemann C."/>
            <person name="Eikrem W."/>
            <person name="Gready J.E."/>
            <person name="John U."/>
            <person name="Lanier W."/>
            <person name="Lindquist E.A."/>
            <person name="Lucas S."/>
            <person name="Mayer K.F."/>
            <person name="Moreau H."/>
            <person name="Not F."/>
            <person name="Otillar R."/>
            <person name="Panaud O."/>
            <person name="Pangilinan J."/>
            <person name="Paulsen I."/>
            <person name="Piegu B."/>
            <person name="Poliakov A."/>
            <person name="Robbens S."/>
            <person name="Schmutz J."/>
            <person name="Toulza E."/>
            <person name="Wyss T."/>
            <person name="Zelensky A."/>
            <person name="Zhou K."/>
            <person name="Armbrust E.V."/>
            <person name="Bhattacharya D."/>
            <person name="Goodenough U.W."/>
            <person name="Van de Peer Y."/>
            <person name="Grigoriev I.V."/>
        </authorList>
    </citation>
    <scope>NUCLEOTIDE SEQUENCE [LARGE SCALE GENOMIC DNA]</scope>
    <source>
        <strain evidence="13">RCC299 / NOUM17</strain>
    </source>
</reference>
<evidence type="ECO:0000313" key="13">
    <source>
        <dbReference type="Proteomes" id="UP000002009"/>
    </source>
</evidence>
<keyword evidence="6 9" id="KW-1133">Transmembrane helix</keyword>